<dbReference type="Gene3D" id="1.10.10.10">
    <property type="entry name" value="Winged helix-like DNA-binding domain superfamily/Winged helix DNA-binding domain"/>
    <property type="match status" value="1"/>
</dbReference>
<accession>A0A1I4AY41</accession>
<dbReference type="SMART" id="SM01043">
    <property type="entry name" value="BTAD"/>
    <property type="match status" value="1"/>
</dbReference>
<feature type="DNA-binding region" description="OmpR/PhoB-type" evidence="3">
    <location>
        <begin position="1"/>
        <end position="91"/>
    </location>
</feature>
<dbReference type="AlphaFoldDB" id="A0A1I4AY41"/>
<dbReference type="PROSITE" id="PS51755">
    <property type="entry name" value="OMPR_PHOB"/>
    <property type="match status" value="1"/>
</dbReference>
<dbReference type="GO" id="GO:0000160">
    <property type="term" value="P:phosphorelay signal transduction system"/>
    <property type="evidence" value="ECO:0007669"/>
    <property type="project" value="InterPro"/>
</dbReference>
<dbReference type="Gene3D" id="3.40.50.300">
    <property type="entry name" value="P-loop containing nucleotide triphosphate hydrolases"/>
    <property type="match status" value="1"/>
</dbReference>
<evidence type="ECO:0000259" key="4">
    <source>
        <dbReference type="PROSITE" id="PS51755"/>
    </source>
</evidence>
<dbReference type="InterPro" id="IPR036388">
    <property type="entry name" value="WH-like_DNA-bd_sf"/>
</dbReference>
<dbReference type="InterPro" id="IPR005158">
    <property type="entry name" value="BTAD"/>
</dbReference>
<dbReference type="Gene3D" id="1.25.40.10">
    <property type="entry name" value="Tetratricopeptide repeat domain"/>
    <property type="match status" value="2"/>
</dbReference>
<gene>
    <name evidence="5" type="ORF">SAMN05421835_12585</name>
</gene>
<dbReference type="STRING" id="115433.SAMN05421835_12585"/>
<dbReference type="GO" id="GO:0006355">
    <property type="term" value="P:regulation of DNA-templated transcription"/>
    <property type="evidence" value="ECO:0007669"/>
    <property type="project" value="InterPro"/>
</dbReference>
<dbReference type="SMART" id="SM00862">
    <property type="entry name" value="Trans_reg_C"/>
    <property type="match status" value="1"/>
</dbReference>
<dbReference type="SUPFAM" id="SSF46894">
    <property type="entry name" value="C-terminal effector domain of the bipartite response regulators"/>
    <property type="match status" value="1"/>
</dbReference>
<evidence type="ECO:0000256" key="1">
    <source>
        <dbReference type="ARBA" id="ARBA00005820"/>
    </source>
</evidence>
<dbReference type="SUPFAM" id="SSF52540">
    <property type="entry name" value="P-loop containing nucleoside triphosphate hydrolases"/>
    <property type="match status" value="1"/>
</dbReference>
<dbReference type="RefSeq" id="WP_091514504.1">
    <property type="nucleotide sequence ID" value="NZ_FORP01000025.1"/>
</dbReference>
<dbReference type="InterPro" id="IPR027417">
    <property type="entry name" value="P-loop_NTPase"/>
</dbReference>
<comment type="similarity">
    <text evidence="1">Belongs to the AfsR/DnrI/RedD regulatory family.</text>
</comment>
<evidence type="ECO:0000313" key="5">
    <source>
        <dbReference type="EMBL" id="SFK60609.1"/>
    </source>
</evidence>
<dbReference type="OrthoDB" id="9812579at2"/>
<dbReference type="EMBL" id="FORP01000025">
    <property type="protein sequence ID" value="SFK60609.1"/>
    <property type="molecule type" value="Genomic_DNA"/>
</dbReference>
<dbReference type="Pfam" id="PF00486">
    <property type="entry name" value="Trans_reg_C"/>
    <property type="match status" value="1"/>
</dbReference>
<proteinExistence type="inferred from homology"/>
<dbReference type="CDD" id="cd15831">
    <property type="entry name" value="BTAD"/>
    <property type="match status" value="1"/>
</dbReference>
<organism evidence="5 6">
    <name type="scientific">Amycolatopsis sacchari</name>
    <dbReference type="NCBI Taxonomy" id="115433"/>
    <lineage>
        <taxon>Bacteria</taxon>
        <taxon>Bacillati</taxon>
        <taxon>Actinomycetota</taxon>
        <taxon>Actinomycetes</taxon>
        <taxon>Pseudonocardiales</taxon>
        <taxon>Pseudonocardiaceae</taxon>
        <taxon>Amycolatopsis</taxon>
    </lineage>
</organism>
<keyword evidence="6" id="KW-1185">Reference proteome</keyword>
<keyword evidence="2 3" id="KW-0238">DNA-binding</keyword>
<dbReference type="Pfam" id="PF03704">
    <property type="entry name" value="BTAD"/>
    <property type="match status" value="1"/>
</dbReference>
<sequence length="1042" mass="114048">MRVDVLGPLRVRGDDGASIEVGGARLRMLLARLALDANHPVSPESLVDGLWGAEPPADAVNALQSLVSRLRRALGDSARLSSTAGGYVLKVEEVDAARFEELATRGRHELAAGNHAAAATTLTEALALWRGEALSDVLDAPFAQAPAARLDELRASAREDRFEAELELGHHADVLADLETAGAEHPLRERLAGLRMRALYAAGRQSDALAVYEHTRALLADELGVDPSAELRQVHLAVLRGELATPRPVNDNLPVRLTSFVGRERELDLLARSLASARLVTLAGPGGAGKTRLATETAVRHPDAERGRVWFVALAAVRDPGDVISAVLAALRSLDMRVLNTPPSLHVMEPLDRVTDLIGSAGGLLVLDNCEHVVGAAAELAHELLTRLPNLRILATSREPLAITGELLCQLGPLEVPEAMRLFTERAASVRPGFALDETTTEPVREICRRLDGMPLALELAAARLRSMTVDQIARRLDDRFRLLTSGSRIALPRQRTLRAVVEWSWDLLEKPERVLARRLSVFPGGATTSAAEEICADELLPREDVLYVLGSLVEKSIVDAVEGDEPRYRMLETLRVYGEERLDEAGERELVARRFADHYLRIAEEHEPLLRTADQLRAIRVFEAEHDNMLTALRRAIDTGDPETAYRFTAALCWYWVVRGLGEQPGAFMGDVLAFGDRLPEDVRAAFEVLAALVKAAPMIEDMPQLRSLVDEYARTEAWRRFPALALAVPMLVFLARDWELAERELRRALELPDPWARAAARWVQGFVLDDAGDLDGSERVREQALEGFRELGDRWGVAMTIGMQASAHSLRGRHAEAIAGYRHGLALARELASAEDTVQQQSRLANELYRSGDVEGAWREIREAQQLADELGQLEHRAIVRFTLMDLARRDGDFAQAREVLEWVTGAAERLPFPMAMAEEWVSLLSASLAVSEGDAAAAREALPTAVRTSTRRQDMPDVAAAAQVGARLLALEGKAERAAWALGVTKVVRGAFDDGDPELRALVAELKAVLGAGFESAFRAGAELGKEDAIEALRREFCG</sequence>
<dbReference type="InterPro" id="IPR016032">
    <property type="entry name" value="Sig_transdc_resp-reg_C-effctor"/>
</dbReference>
<name>A0A1I4AY41_9PSEU</name>
<reference evidence="5 6" key="1">
    <citation type="submission" date="2016-10" db="EMBL/GenBank/DDBJ databases">
        <authorList>
            <person name="de Groot N.N."/>
        </authorList>
    </citation>
    <scope>NUCLEOTIDE SEQUENCE [LARGE SCALE GENOMIC DNA]</scope>
    <source>
        <strain evidence="5 6">DSM 44468</strain>
    </source>
</reference>
<dbReference type="InterPro" id="IPR001867">
    <property type="entry name" value="OmpR/PhoB-type_DNA-bd"/>
</dbReference>
<dbReference type="InterPro" id="IPR011990">
    <property type="entry name" value="TPR-like_helical_dom_sf"/>
</dbReference>
<evidence type="ECO:0000313" key="6">
    <source>
        <dbReference type="Proteomes" id="UP000199025"/>
    </source>
</evidence>
<evidence type="ECO:0000256" key="3">
    <source>
        <dbReference type="PROSITE-ProRule" id="PRU01091"/>
    </source>
</evidence>
<dbReference type="GO" id="GO:0003677">
    <property type="term" value="F:DNA binding"/>
    <property type="evidence" value="ECO:0007669"/>
    <property type="project" value="UniProtKB-UniRule"/>
</dbReference>
<protein>
    <submittedName>
        <fullName evidence="5">Predicted ATPase</fullName>
    </submittedName>
</protein>
<dbReference type="PANTHER" id="PTHR47691">
    <property type="entry name" value="REGULATOR-RELATED"/>
    <property type="match status" value="1"/>
</dbReference>
<feature type="domain" description="OmpR/PhoB-type" evidence="4">
    <location>
        <begin position="1"/>
        <end position="91"/>
    </location>
</feature>
<dbReference type="Proteomes" id="UP000199025">
    <property type="component" value="Unassembled WGS sequence"/>
</dbReference>
<dbReference type="PANTHER" id="PTHR47691:SF3">
    <property type="entry name" value="HTH-TYPE TRANSCRIPTIONAL REGULATOR RV0890C-RELATED"/>
    <property type="match status" value="1"/>
</dbReference>
<evidence type="ECO:0000256" key="2">
    <source>
        <dbReference type="ARBA" id="ARBA00023125"/>
    </source>
</evidence>
<dbReference type="SUPFAM" id="SSF48452">
    <property type="entry name" value="TPR-like"/>
    <property type="match status" value="2"/>
</dbReference>